<dbReference type="Proteomes" id="UP001596302">
    <property type="component" value="Unassembled WGS sequence"/>
</dbReference>
<gene>
    <name evidence="2" type="ORF">ACFQE5_02470</name>
</gene>
<dbReference type="RefSeq" id="WP_379582265.1">
    <property type="nucleotide sequence ID" value="NZ_JBHSQW010000006.1"/>
</dbReference>
<dbReference type="Gene3D" id="3.30.450.40">
    <property type="match status" value="1"/>
</dbReference>
<comment type="caution">
    <text evidence="2">The sequence shown here is derived from an EMBL/GenBank/DDBJ whole genome shotgun (WGS) entry which is preliminary data.</text>
</comment>
<keyword evidence="3" id="KW-1185">Reference proteome</keyword>
<dbReference type="InterPro" id="IPR003018">
    <property type="entry name" value="GAF"/>
</dbReference>
<feature type="domain" description="GAF" evidence="1">
    <location>
        <begin position="8"/>
        <end position="168"/>
    </location>
</feature>
<dbReference type="SMART" id="SM00065">
    <property type="entry name" value="GAF"/>
    <property type="match status" value="1"/>
</dbReference>
<protein>
    <submittedName>
        <fullName evidence="2">GAF domain-containing protein</fullName>
    </submittedName>
</protein>
<dbReference type="Pfam" id="PF13185">
    <property type="entry name" value="GAF_2"/>
    <property type="match status" value="1"/>
</dbReference>
<proteinExistence type="predicted"/>
<evidence type="ECO:0000313" key="2">
    <source>
        <dbReference type="EMBL" id="MFC5993070.1"/>
    </source>
</evidence>
<evidence type="ECO:0000259" key="1">
    <source>
        <dbReference type="SMART" id="SM00065"/>
    </source>
</evidence>
<reference evidence="3" key="1">
    <citation type="journal article" date="2019" name="Int. J. Syst. Evol. Microbiol.">
        <title>The Global Catalogue of Microorganisms (GCM) 10K type strain sequencing project: providing services to taxonomists for standard genome sequencing and annotation.</title>
        <authorList>
            <consortium name="The Broad Institute Genomics Platform"/>
            <consortium name="The Broad Institute Genome Sequencing Center for Infectious Disease"/>
            <person name="Wu L."/>
            <person name="Ma J."/>
        </authorList>
    </citation>
    <scope>NUCLEOTIDE SEQUENCE [LARGE SCALE GENOMIC DNA]</scope>
    <source>
        <strain evidence="3">CCM 8391</strain>
    </source>
</reference>
<dbReference type="InterPro" id="IPR029016">
    <property type="entry name" value="GAF-like_dom_sf"/>
</dbReference>
<name>A0ABW1IY29_9PSEU</name>
<accession>A0ABW1IY29</accession>
<organism evidence="2 3">
    <name type="scientific">Pseudonocardia hispaniensis</name>
    <dbReference type="NCBI Taxonomy" id="904933"/>
    <lineage>
        <taxon>Bacteria</taxon>
        <taxon>Bacillati</taxon>
        <taxon>Actinomycetota</taxon>
        <taxon>Actinomycetes</taxon>
        <taxon>Pseudonocardiales</taxon>
        <taxon>Pseudonocardiaceae</taxon>
        <taxon>Pseudonocardia</taxon>
    </lineage>
</organism>
<evidence type="ECO:0000313" key="3">
    <source>
        <dbReference type="Proteomes" id="UP001596302"/>
    </source>
</evidence>
<dbReference type="EMBL" id="JBHSQW010000006">
    <property type="protein sequence ID" value="MFC5993070.1"/>
    <property type="molecule type" value="Genomic_DNA"/>
</dbReference>
<sequence length="168" mass="17668">MTTTDDQPIAATLATVLAEGGDDAVRRIGEACLATLAVDRAAITVLTGDGRREPVWAGDDAARDLDGLQFRLGEGPCVDAFAGPDPVHVPDLADVPPHRWPVFAGTAIRTGVRGVHVVPLHVGATVVGILALYRDEPGMLRPEDLAGAQRVADAALWTLLTRPERGAR</sequence>
<dbReference type="SUPFAM" id="SSF55781">
    <property type="entry name" value="GAF domain-like"/>
    <property type="match status" value="1"/>
</dbReference>